<comment type="caution">
    <text evidence="7">The sequence shown here is derived from an EMBL/GenBank/DDBJ whole genome shotgun (WGS) entry which is preliminary data.</text>
</comment>
<dbReference type="AlphaFoldDB" id="A0A0N0GLP8"/>
<name>A0A0N0GLP8_9NEIS</name>
<evidence type="ECO:0000256" key="3">
    <source>
        <dbReference type="ARBA" id="ARBA00023125"/>
    </source>
</evidence>
<dbReference type="InterPro" id="IPR001647">
    <property type="entry name" value="HTH_TetR"/>
</dbReference>
<dbReference type="InterPro" id="IPR023772">
    <property type="entry name" value="DNA-bd_HTH_TetR-type_CS"/>
</dbReference>
<evidence type="ECO:0000313" key="8">
    <source>
        <dbReference type="Proteomes" id="UP000037939"/>
    </source>
</evidence>
<protein>
    <submittedName>
        <fullName evidence="7">HTH-type transcriptional repressor Bm3R1</fullName>
    </submittedName>
</protein>
<dbReference type="PANTHER" id="PTHR30055">
    <property type="entry name" value="HTH-TYPE TRANSCRIPTIONAL REGULATOR RUTR"/>
    <property type="match status" value="1"/>
</dbReference>
<dbReference type="PATRIC" id="fig|857265.3.peg.3809"/>
<dbReference type="RefSeq" id="WP_053939313.1">
    <property type="nucleotide sequence ID" value="NZ_LAQT01000032.1"/>
</dbReference>
<dbReference type="PRINTS" id="PR00455">
    <property type="entry name" value="HTHTETR"/>
</dbReference>
<dbReference type="Proteomes" id="UP000037939">
    <property type="component" value="Unassembled WGS sequence"/>
</dbReference>
<dbReference type="Gene3D" id="1.10.357.10">
    <property type="entry name" value="Tetracycline Repressor, domain 2"/>
    <property type="match status" value="1"/>
</dbReference>
<dbReference type="PROSITE" id="PS01081">
    <property type="entry name" value="HTH_TETR_1"/>
    <property type="match status" value="1"/>
</dbReference>
<organism evidence="7 8">
    <name type="scientific">Amantichitinum ursilacus</name>
    <dbReference type="NCBI Taxonomy" id="857265"/>
    <lineage>
        <taxon>Bacteria</taxon>
        <taxon>Pseudomonadati</taxon>
        <taxon>Pseudomonadota</taxon>
        <taxon>Betaproteobacteria</taxon>
        <taxon>Neisseriales</taxon>
        <taxon>Chitinibacteraceae</taxon>
        <taxon>Amantichitinum</taxon>
    </lineage>
</organism>
<evidence type="ECO:0000256" key="5">
    <source>
        <dbReference type="PROSITE-ProRule" id="PRU00335"/>
    </source>
</evidence>
<evidence type="ECO:0000313" key="7">
    <source>
        <dbReference type="EMBL" id="KPC50108.1"/>
    </source>
</evidence>
<keyword evidence="8" id="KW-1185">Reference proteome</keyword>
<keyword evidence="3 5" id="KW-0238">DNA-binding</keyword>
<accession>A0A0N0GLP8</accession>
<dbReference type="Pfam" id="PF17918">
    <property type="entry name" value="TetR_C_15"/>
    <property type="match status" value="1"/>
</dbReference>
<keyword evidence="1" id="KW-0678">Repressor</keyword>
<evidence type="ECO:0000256" key="2">
    <source>
        <dbReference type="ARBA" id="ARBA00023015"/>
    </source>
</evidence>
<dbReference type="InterPro" id="IPR041669">
    <property type="entry name" value="TetR_C_15"/>
</dbReference>
<dbReference type="Pfam" id="PF00440">
    <property type="entry name" value="TetR_N"/>
    <property type="match status" value="1"/>
</dbReference>
<dbReference type="EMBL" id="LAQT01000032">
    <property type="protein sequence ID" value="KPC50108.1"/>
    <property type="molecule type" value="Genomic_DNA"/>
</dbReference>
<dbReference type="STRING" id="857265.WG78_18615"/>
<sequence length="204" mass="22354">MSSQNATVRQPQREKGRLRVAALLDAAQQVFAEDGFDAATMTAIAARAGASIGSLYQYFPTKEHVADAVLARYAEALYQRMQALQDASPEWRIDQLASELFPTLIRFRADHPAFGGLAESERGPALQATGIRKHMRRYVAEILRPHAPGMDTEQLEAMAAVVLQTMKTAVALTNEIDLPHRPAVLAQLQQMLALYLAAQLPAST</sequence>
<keyword evidence="4" id="KW-0804">Transcription</keyword>
<dbReference type="InterPro" id="IPR050109">
    <property type="entry name" value="HTH-type_TetR-like_transc_reg"/>
</dbReference>
<dbReference type="GO" id="GO:0003700">
    <property type="term" value="F:DNA-binding transcription factor activity"/>
    <property type="evidence" value="ECO:0007669"/>
    <property type="project" value="TreeGrafter"/>
</dbReference>
<keyword evidence="2" id="KW-0805">Transcription regulation</keyword>
<feature type="DNA-binding region" description="H-T-H motif" evidence="5">
    <location>
        <begin position="40"/>
        <end position="59"/>
    </location>
</feature>
<dbReference type="GO" id="GO:0000976">
    <property type="term" value="F:transcription cis-regulatory region binding"/>
    <property type="evidence" value="ECO:0007669"/>
    <property type="project" value="TreeGrafter"/>
</dbReference>
<dbReference type="SUPFAM" id="SSF46689">
    <property type="entry name" value="Homeodomain-like"/>
    <property type="match status" value="1"/>
</dbReference>
<dbReference type="InterPro" id="IPR009057">
    <property type="entry name" value="Homeodomain-like_sf"/>
</dbReference>
<dbReference type="PANTHER" id="PTHR30055:SF234">
    <property type="entry name" value="HTH-TYPE TRANSCRIPTIONAL REGULATOR BETI"/>
    <property type="match status" value="1"/>
</dbReference>
<gene>
    <name evidence="7" type="primary">bm3R1</name>
    <name evidence="7" type="ORF">WG78_18615</name>
</gene>
<reference evidence="7 8" key="1">
    <citation type="submission" date="2015-07" db="EMBL/GenBank/DDBJ databases">
        <title>Draft genome sequence of the Amantichitinum ursilacus IGB-41, a new chitin-degrading bacterium.</title>
        <authorList>
            <person name="Kirstahler P."/>
            <person name="Guenther M."/>
            <person name="Grumaz C."/>
            <person name="Rupp S."/>
            <person name="Zibek S."/>
            <person name="Sohn K."/>
        </authorList>
    </citation>
    <scope>NUCLEOTIDE SEQUENCE [LARGE SCALE GENOMIC DNA]</scope>
    <source>
        <strain evidence="7 8">IGB-41</strain>
    </source>
</reference>
<proteinExistence type="predicted"/>
<evidence type="ECO:0000259" key="6">
    <source>
        <dbReference type="PROSITE" id="PS50977"/>
    </source>
</evidence>
<evidence type="ECO:0000256" key="1">
    <source>
        <dbReference type="ARBA" id="ARBA00022491"/>
    </source>
</evidence>
<dbReference type="PROSITE" id="PS50977">
    <property type="entry name" value="HTH_TETR_2"/>
    <property type="match status" value="1"/>
</dbReference>
<feature type="domain" description="HTH tetR-type" evidence="6">
    <location>
        <begin position="17"/>
        <end position="77"/>
    </location>
</feature>
<evidence type="ECO:0000256" key="4">
    <source>
        <dbReference type="ARBA" id="ARBA00023163"/>
    </source>
</evidence>